<sequence>MKNLIVREAIKQFVKDYEEETYIPRTEADIQGYLFSLCIRGLTNCNLNLEIHLNYPSISLDGLKHKKVDIVLGSDVAIEIKFEADYPGVSKPVVFPKEAASDIERLQVMKNNGISHCHFVFLDEDGTHLRNFQKYTPIPLNWLTLSVRGKEKYILHLEL</sequence>
<gene>
    <name evidence="1" type="ORF">DPCES_0962</name>
</gene>
<name>A0A098AW52_DESHA</name>
<evidence type="ECO:0000313" key="1">
    <source>
        <dbReference type="EMBL" id="CDX00849.1"/>
    </source>
</evidence>
<dbReference type="AlphaFoldDB" id="A0A098AW52"/>
<reference evidence="1" key="1">
    <citation type="submission" date="2014-07" db="EMBL/GenBank/DDBJ databases">
        <authorList>
            <person name="Hornung V.Bastian."/>
        </authorList>
    </citation>
    <scope>NUCLEOTIDE SEQUENCE</scope>
    <source>
        <strain evidence="1">PCE-S</strain>
    </source>
</reference>
<proteinExistence type="predicted"/>
<organism evidence="1">
    <name type="scientific">Desulfitobacterium hafniense</name>
    <name type="common">Desulfitobacterium frappieri</name>
    <dbReference type="NCBI Taxonomy" id="49338"/>
    <lineage>
        <taxon>Bacteria</taxon>
        <taxon>Bacillati</taxon>
        <taxon>Bacillota</taxon>
        <taxon>Clostridia</taxon>
        <taxon>Eubacteriales</taxon>
        <taxon>Desulfitobacteriaceae</taxon>
        <taxon>Desulfitobacterium</taxon>
    </lineage>
</organism>
<dbReference type="EMBL" id="LK996017">
    <property type="protein sequence ID" value="CDX00849.1"/>
    <property type="molecule type" value="Genomic_DNA"/>
</dbReference>
<accession>A0A098AW52</accession>
<dbReference type="PATRIC" id="fig|49338.4.peg.1037"/>
<protein>
    <submittedName>
        <fullName evidence="1">Uncharacterized protein</fullName>
    </submittedName>
</protein>
<dbReference type="RefSeq" id="WP_208925375.1">
    <property type="nucleotide sequence ID" value="NZ_LK996017.1"/>
</dbReference>